<feature type="transmembrane region" description="Helical" evidence="1">
    <location>
        <begin position="25"/>
        <end position="43"/>
    </location>
</feature>
<dbReference type="Pfam" id="PF11222">
    <property type="entry name" value="DUF3017"/>
    <property type="match status" value="1"/>
</dbReference>
<reference evidence="3" key="1">
    <citation type="submission" date="2016-07" db="EMBL/GenBank/DDBJ databases">
        <title>Frankia sp. NRRL B-16219 Genome sequencing.</title>
        <authorList>
            <person name="Ghodhbane-Gtari F."/>
            <person name="Swanson E."/>
            <person name="Gueddou A."/>
            <person name="Louati M."/>
            <person name="Nouioui I."/>
            <person name="Hezbri K."/>
            <person name="Abebe-Akele F."/>
            <person name="Simpson S."/>
            <person name="Morris K."/>
            <person name="Thomas K."/>
            <person name="Gtari M."/>
            <person name="Tisa L.S."/>
        </authorList>
    </citation>
    <scope>NUCLEOTIDE SEQUENCE [LARGE SCALE GENOMIC DNA]</scope>
    <source>
        <strain evidence="3">NRRL B-16219</strain>
    </source>
</reference>
<organism evidence="2 3">
    <name type="scientific">Parafrankia soli</name>
    <dbReference type="NCBI Taxonomy" id="2599596"/>
    <lineage>
        <taxon>Bacteria</taxon>
        <taxon>Bacillati</taxon>
        <taxon>Actinomycetota</taxon>
        <taxon>Actinomycetes</taxon>
        <taxon>Frankiales</taxon>
        <taxon>Frankiaceae</taxon>
        <taxon>Parafrankia</taxon>
    </lineage>
</organism>
<dbReference type="AlphaFoldDB" id="A0A1S1PI73"/>
<evidence type="ECO:0008006" key="4">
    <source>
        <dbReference type="Google" id="ProtNLM"/>
    </source>
</evidence>
<dbReference type="OrthoDB" id="4411540at2"/>
<feature type="transmembrane region" description="Helical" evidence="1">
    <location>
        <begin position="55"/>
        <end position="77"/>
    </location>
</feature>
<keyword evidence="1" id="KW-0812">Transmembrane</keyword>
<gene>
    <name evidence="2" type="ORF">BBK14_06625</name>
</gene>
<dbReference type="EMBL" id="MAXA01000246">
    <property type="protein sequence ID" value="OHV22563.1"/>
    <property type="molecule type" value="Genomic_DNA"/>
</dbReference>
<protein>
    <recommendedName>
        <fullName evidence="4">DUF3017 domain-containing protein</fullName>
    </recommendedName>
</protein>
<keyword evidence="1" id="KW-0472">Membrane</keyword>
<sequence length="82" mass="8491">MVFGGILGGVALGLLFVSQDHWRRGLLTAGGVLLVAALLRLCLPTRQVGMLAVRGRVFDTVTLVVLGTAVIVLTSTVPYSGG</sequence>
<evidence type="ECO:0000313" key="2">
    <source>
        <dbReference type="EMBL" id="OHV22563.1"/>
    </source>
</evidence>
<keyword evidence="3" id="KW-1185">Reference proteome</keyword>
<dbReference type="Proteomes" id="UP000179769">
    <property type="component" value="Unassembled WGS sequence"/>
</dbReference>
<comment type="caution">
    <text evidence="2">The sequence shown here is derived from an EMBL/GenBank/DDBJ whole genome shotgun (WGS) entry which is preliminary data.</text>
</comment>
<accession>A0A1S1PI73</accession>
<name>A0A1S1PI73_9ACTN</name>
<evidence type="ECO:0000256" key="1">
    <source>
        <dbReference type="SAM" id="Phobius"/>
    </source>
</evidence>
<evidence type="ECO:0000313" key="3">
    <source>
        <dbReference type="Proteomes" id="UP000179769"/>
    </source>
</evidence>
<dbReference type="InterPro" id="IPR021385">
    <property type="entry name" value="DUF3017"/>
</dbReference>
<proteinExistence type="predicted"/>
<keyword evidence="1" id="KW-1133">Transmembrane helix</keyword>